<evidence type="ECO:0000313" key="3">
    <source>
        <dbReference type="Proteomes" id="UP000485058"/>
    </source>
</evidence>
<name>A0A6A0AK37_HAELA</name>
<evidence type="ECO:0000313" key="2">
    <source>
        <dbReference type="EMBL" id="GFH32623.1"/>
    </source>
</evidence>
<comment type="caution">
    <text evidence="2">The sequence shown here is derived from an EMBL/GenBank/DDBJ whole genome shotgun (WGS) entry which is preliminary data.</text>
</comment>
<dbReference type="Proteomes" id="UP000485058">
    <property type="component" value="Unassembled WGS sequence"/>
</dbReference>
<reference evidence="2 3" key="1">
    <citation type="submission" date="2020-02" db="EMBL/GenBank/DDBJ databases">
        <title>Draft genome sequence of Haematococcus lacustris strain NIES-144.</title>
        <authorList>
            <person name="Morimoto D."/>
            <person name="Nakagawa S."/>
            <person name="Yoshida T."/>
            <person name="Sawayama S."/>
        </authorList>
    </citation>
    <scope>NUCLEOTIDE SEQUENCE [LARGE SCALE GENOMIC DNA]</scope>
    <source>
        <strain evidence="2 3">NIES-144</strain>
    </source>
</reference>
<dbReference type="AlphaFoldDB" id="A0A6A0AK37"/>
<feature type="region of interest" description="Disordered" evidence="1">
    <location>
        <begin position="70"/>
        <end position="98"/>
    </location>
</feature>
<feature type="non-terminal residue" evidence="2">
    <location>
        <position position="98"/>
    </location>
</feature>
<organism evidence="2 3">
    <name type="scientific">Haematococcus lacustris</name>
    <name type="common">Green alga</name>
    <name type="synonym">Haematococcus pluvialis</name>
    <dbReference type="NCBI Taxonomy" id="44745"/>
    <lineage>
        <taxon>Eukaryota</taxon>
        <taxon>Viridiplantae</taxon>
        <taxon>Chlorophyta</taxon>
        <taxon>core chlorophytes</taxon>
        <taxon>Chlorophyceae</taxon>
        <taxon>CS clade</taxon>
        <taxon>Chlamydomonadales</taxon>
        <taxon>Haematococcaceae</taxon>
        <taxon>Haematococcus</taxon>
    </lineage>
</organism>
<protein>
    <submittedName>
        <fullName evidence="2">Uncharacterized protein</fullName>
    </submittedName>
</protein>
<evidence type="ECO:0000256" key="1">
    <source>
        <dbReference type="SAM" id="MobiDB-lite"/>
    </source>
</evidence>
<accession>A0A6A0AK37</accession>
<sequence length="98" mass="10896">EKAEHQKRQLALAKTQEKLALKGITKKPVKRKAIRIRKGVRVKGVVIKDSETKRKARKLLAASAAAKMDVDQAQQSAKPKAAVKQRMKQKVTGTPMLE</sequence>
<keyword evidence="3" id="KW-1185">Reference proteome</keyword>
<dbReference type="EMBL" id="BLLF01006881">
    <property type="protein sequence ID" value="GFH32623.1"/>
    <property type="molecule type" value="Genomic_DNA"/>
</dbReference>
<gene>
    <name evidence="2" type="ORF">HaLaN_31870</name>
</gene>
<proteinExistence type="predicted"/>
<feature type="non-terminal residue" evidence="2">
    <location>
        <position position="1"/>
    </location>
</feature>